<evidence type="ECO:0000256" key="11">
    <source>
        <dbReference type="PROSITE-ProRule" id="PRU01360"/>
    </source>
</evidence>
<keyword evidence="6 13" id="KW-0732">Signal</keyword>
<dbReference type="Gene3D" id="2.40.170.20">
    <property type="entry name" value="TonB-dependent receptor, beta-barrel domain"/>
    <property type="match status" value="1"/>
</dbReference>
<evidence type="ECO:0000259" key="15">
    <source>
        <dbReference type="Pfam" id="PF07715"/>
    </source>
</evidence>
<dbReference type="PROSITE" id="PS52016">
    <property type="entry name" value="TONB_DEPENDENT_REC_3"/>
    <property type="match status" value="1"/>
</dbReference>
<sequence length="667" mass="73326">MHRLLLLRRRPLATAIFLVALATAPATATAQDVHSDEHEHGHEDETVELDAVIVESTRSKRRVSDEPIRVEVIEQEEIEEKLLMTPGNIAMLVAETGGVRVQVTSPALGAANIRMQGMRGRYTQLLADGLPLYGGQASSIGLLQIPPTDLGRVEIIKGAASALYGPSALGGVINLISRRPKDEREAELLLNVTSREGYDVTAYTASPLTEAWSYSLVGGYHDQTRQDLDEDGWIDMPAYQRWTMRPRLFWNSPDGGKALLTFGAMTEDRIGGTLPGALIPDGEPFPLTQDTTRFDAGAVVELPMRETDTLHLRASAMTTDHRHRFGAVVEDDRHETVFAEASYASGFGETTWLAGVALQSDAFESRAFSAFDYRYTVPGVFAQAEHNLREDLTLAGSARWDDHSEYGSHFSPRVSLLYRPGNWSVRTSLGRGFYAPTPFVEEIEAAGLSRLEPLAGLEAETATTGSIDVGYARGGLETHVTLFASDIDDAVRLAPSAPSPDGTPRVQLVNADGPIRTRGSELLLRYRWQDLVVTGSYVFTDAAEQDPDGPGRRRVPLTPRHTAGLVAMWEQHGRGRVGLEAYYTGNQTLDDNPYRRTGRPYVELGALGEITLGKVSLFLNLENILNVRQTRYHPITRPQRAPDGRWTVDAWAPTDGFVVNGGVRIRF</sequence>
<dbReference type="InterPro" id="IPR000531">
    <property type="entry name" value="Beta-barrel_TonB"/>
</dbReference>
<keyword evidence="3 11" id="KW-0813">Transport</keyword>
<dbReference type="InterPro" id="IPR012910">
    <property type="entry name" value="Plug_dom"/>
</dbReference>
<dbReference type="InterPro" id="IPR039426">
    <property type="entry name" value="TonB-dep_rcpt-like"/>
</dbReference>
<keyword evidence="7 12" id="KW-0798">TonB box</keyword>
<dbReference type="InterPro" id="IPR036942">
    <property type="entry name" value="Beta-barrel_TonB_sf"/>
</dbReference>
<evidence type="ECO:0000256" key="6">
    <source>
        <dbReference type="ARBA" id="ARBA00022729"/>
    </source>
</evidence>
<dbReference type="Pfam" id="PF07715">
    <property type="entry name" value="Plug"/>
    <property type="match status" value="1"/>
</dbReference>
<feature type="signal peptide" evidence="13">
    <location>
        <begin position="1"/>
        <end position="30"/>
    </location>
</feature>
<dbReference type="Proteomes" id="UP001589896">
    <property type="component" value="Unassembled WGS sequence"/>
</dbReference>
<dbReference type="Gene3D" id="2.170.130.10">
    <property type="entry name" value="TonB-dependent receptor, plug domain"/>
    <property type="match status" value="1"/>
</dbReference>
<evidence type="ECO:0000256" key="4">
    <source>
        <dbReference type="ARBA" id="ARBA00022452"/>
    </source>
</evidence>
<evidence type="ECO:0000313" key="17">
    <source>
        <dbReference type="Proteomes" id="UP001589896"/>
    </source>
</evidence>
<name>A0ABV6RTY6_9GAMM</name>
<evidence type="ECO:0000256" key="3">
    <source>
        <dbReference type="ARBA" id="ARBA00022448"/>
    </source>
</evidence>
<evidence type="ECO:0000256" key="12">
    <source>
        <dbReference type="RuleBase" id="RU003357"/>
    </source>
</evidence>
<dbReference type="EMBL" id="JBHLTG010000003">
    <property type="protein sequence ID" value="MFC0679373.1"/>
    <property type="molecule type" value="Genomic_DNA"/>
</dbReference>
<keyword evidence="17" id="KW-1185">Reference proteome</keyword>
<keyword evidence="8 11" id="KW-0472">Membrane</keyword>
<organism evidence="16 17">
    <name type="scientific">Lysobacter korlensis</name>
    <dbReference type="NCBI Taxonomy" id="553636"/>
    <lineage>
        <taxon>Bacteria</taxon>
        <taxon>Pseudomonadati</taxon>
        <taxon>Pseudomonadota</taxon>
        <taxon>Gammaproteobacteria</taxon>
        <taxon>Lysobacterales</taxon>
        <taxon>Lysobacteraceae</taxon>
        <taxon>Lysobacter</taxon>
    </lineage>
</organism>
<feature type="domain" description="TonB-dependent receptor-like beta-barrel" evidence="14">
    <location>
        <begin position="315"/>
        <end position="624"/>
    </location>
</feature>
<comment type="similarity">
    <text evidence="2">Belongs to the TonB-dependent receptor family. Hemoglobin/haptoglobin binding protein subfamily.</text>
</comment>
<dbReference type="PANTHER" id="PTHR30069:SF29">
    <property type="entry name" value="HEMOGLOBIN AND HEMOGLOBIN-HAPTOGLOBIN-BINDING PROTEIN 1-RELATED"/>
    <property type="match status" value="1"/>
</dbReference>
<protein>
    <submittedName>
        <fullName evidence="16">TonB-dependent receptor plug domain-containing protein</fullName>
    </submittedName>
</protein>
<evidence type="ECO:0000256" key="10">
    <source>
        <dbReference type="ARBA" id="ARBA00023237"/>
    </source>
</evidence>
<proteinExistence type="inferred from homology"/>
<keyword evidence="10 11" id="KW-0998">Cell outer membrane</keyword>
<dbReference type="SUPFAM" id="SSF56935">
    <property type="entry name" value="Porins"/>
    <property type="match status" value="1"/>
</dbReference>
<evidence type="ECO:0000313" key="16">
    <source>
        <dbReference type="EMBL" id="MFC0679373.1"/>
    </source>
</evidence>
<keyword evidence="4 11" id="KW-1134">Transmembrane beta strand</keyword>
<feature type="chain" id="PRO_5046909394" evidence="13">
    <location>
        <begin position="31"/>
        <end position="667"/>
    </location>
</feature>
<gene>
    <name evidence="16" type="ORF">ACFFGH_16175</name>
</gene>
<evidence type="ECO:0000256" key="8">
    <source>
        <dbReference type="ARBA" id="ARBA00023136"/>
    </source>
</evidence>
<evidence type="ECO:0000256" key="5">
    <source>
        <dbReference type="ARBA" id="ARBA00022692"/>
    </source>
</evidence>
<evidence type="ECO:0000259" key="14">
    <source>
        <dbReference type="Pfam" id="PF00593"/>
    </source>
</evidence>
<dbReference type="RefSeq" id="WP_386670070.1">
    <property type="nucleotide sequence ID" value="NZ_JBHLTG010000003.1"/>
</dbReference>
<dbReference type="PANTHER" id="PTHR30069">
    <property type="entry name" value="TONB-DEPENDENT OUTER MEMBRANE RECEPTOR"/>
    <property type="match status" value="1"/>
</dbReference>
<evidence type="ECO:0000256" key="7">
    <source>
        <dbReference type="ARBA" id="ARBA00023077"/>
    </source>
</evidence>
<reference evidence="16 17" key="1">
    <citation type="submission" date="2024-09" db="EMBL/GenBank/DDBJ databases">
        <authorList>
            <person name="Sun Q."/>
            <person name="Mori K."/>
        </authorList>
    </citation>
    <scope>NUCLEOTIDE SEQUENCE [LARGE SCALE GENOMIC DNA]</scope>
    <source>
        <strain evidence="16 17">KCTC 23076</strain>
    </source>
</reference>
<evidence type="ECO:0000256" key="13">
    <source>
        <dbReference type="SAM" id="SignalP"/>
    </source>
</evidence>
<comment type="caution">
    <text evidence="16">The sequence shown here is derived from an EMBL/GenBank/DDBJ whole genome shotgun (WGS) entry which is preliminary data.</text>
</comment>
<evidence type="ECO:0000256" key="9">
    <source>
        <dbReference type="ARBA" id="ARBA00023170"/>
    </source>
</evidence>
<dbReference type="InterPro" id="IPR037066">
    <property type="entry name" value="Plug_dom_sf"/>
</dbReference>
<comment type="subcellular location">
    <subcellularLocation>
        <location evidence="1 11">Cell outer membrane</location>
        <topology evidence="1 11">Multi-pass membrane protein</topology>
    </subcellularLocation>
</comment>
<keyword evidence="9 16" id="KW-0675">Receptor</keyword>
<evidence type="ECO:0000256" key="1">
    <source>
        <dbReference type="ARBA" id="ARBA00004571"/>
    </source>
</evidence>
<dbReference type="Pfam" id="PF00593">
    <property type="entry name" value="TonB_dep_Rec_b-barrel"/>
    <property type="match status" value="1"/>
</dbReference>
<feature type="domain" description="TonB-dependent receptor plug" evidence="15">
    <location>
        <begin position="63"/>
        <end position="172"/>
    </location>
</feature>
<keyword evidence="5 11" id="KW-0812">Transmembrane</keyword>
<accession>A0ABV6RTY6</accession>
<evidence type="ECO:0000256" key="2">
    <source>
        <dbReference type="ARBA" id="ARBA00008143"/>
    </source>
</evidence>